<dbReference type="Proteomes" id="UP001301350">
    <property type="component" value="Unassembled WGS sequence"/>
</dbReference>
<dbReference type="GO" id="GO:0042274">
    <property type="term" value="P:ribosomal small subunit biogenesis"/>
    <property type="evidence" value="ECO:0007669"/>
    <property type="project" value="UniProtKB-ARBA"/>
</dbReference>
<dbReference type="GO" id="GO:0042134">
    <property type="term" value="F:rRNA primary transcript binding"/>
    <property type="evidence" value="ECO:0007669"/>
    <property type="project" value="InterPro"/>
</dbReference>
<dbReference type="SMART" id="SM00879">
    <property type="entry name" value="Brix"/>
    <property type="match status" value="1"/>
</dbReference>
<dbReference type="GO" id="GO:0030515">
    <property type="term" value="F:snoRNA binding"/>
    <property type="evidence" value="ECO:0007669"/>
    <property type="project" value="TreeGrafter"/>
</dbReference>
<sequence>MLSLRRQARLRREYLYRKSLEGEAAEAYERKRRTREAIAEGRDDLLPLAPNDWRGASERHDDGAFATAESAEYDDALHGWRASHLSHVDDEYARAGERDPKVVITTSRDPSTRLAQFAKEVRLIIPNAQRLNRGHLVVSELVRLCRQNDVTDLVLLHETRGEPDALIVCHLPFGPTAFFSLSNVVMRHDIARHLRQNSSSSSSAAETLHKVSEAYPHLIFEGGFRNRLGQRVKNILRYLFPVPKPDSKRLMTFVDNGYDAMLSFRHHVVRRRKAADEEEVASAGAAAKKERHGDRVGADDLELVEAGPRFDMGLYQIRLGTVDQVEADDEWRLSSYTRAARKHRRIFG</sequence>
<gene>
    <name evidence="2" type="ORF">CDCA_CDCA03G1099</name>
</gene>
<protein>
    <recommendedName>
        <fullName evidence="1">Brix domain-containing protein</fullName>
    </recommendedName>
</protein>
<evidence type="ECO:0000313" key="2">
    <source>
        <dbReference type="EMBL" id="KAK4535074.1"/>
    </source>
</evidence>
<evidence type="ECO:0000259" key="1">
    <source>
        <dbReference type="PROSITE" id="PS50833"/>
    </source>
</evidence>
<dbReference type="Gene3D" id="3.40.50.10480">
    <property type="entry name" value="Probable brix-domain ribosomal biogenesis protein"/>
    <property type="match status" value="1"/>
</dbReference>
<comment type="caution">
    <text evidence="2">The sequence shown here is derived from an EMBL/GenBank/DDBJ whole genome shotgun (WGS) entry which is preliminary data.</text>
</comment>
<dbReference type="GO" id="GO:0032040">
    <property type="term" value="C:small-subunit processome"/>
    <property type="evidence" value="ECO:0007669"/>
    <property type="project" value="TreeGrafter"/>
</dbReference>
<accession>A0AAV9IS42</accession>
<name>A0AAV9IS42_CYACA</name>
<dbReference type="AlphaFoldDB" id="A0AAV9IS42"/>
<evidence type="ECO:0000313" key="3">
    <source>
        <dbReference type="Proteomes" id="UP001301350"/>
    </source>
</evidence>
<proteinExistence type="predicted"/>
<dbReference type="InterPro" id="IPR007109">
    <property type="entry name" value="Brix"/>
</dbReference>
<dbReference type="SUPFAM" id="SSF52954">
    <property type="entry name" value="Class II aaRS ABD-related"/>
    <property type="match status" value="1"/>
</dbReference>
<dbReference type="GO" id="GO:0006364">
    <property type="term" value="P:rRNA processing"/>
    <property type="evidence" value="ECO:0007669"/>
    <property type="project" value="InterPro"/>
</dbReference>
<dbReference type="EMBL" id="JANCYW010000003">
    <property type="protein sequence ID" value="KAK4535074.1"/>
    <property type="molecule type" value="Genomic_DNA"/>
</dbReference>
<keyword evidence="3" id="KW-1185">Reference proteome</keyword>
<reference evidence="2 3" key="1">
    <citation type="submission" date="2022-07" db="EMBL/GenBank/DDBJ databases">
        <title>Genome-wide signatures of adaptation to extreme environments.</title>
        <authorList>
            <person name="Cho C.H."/>
            <person name="Yoon H.S."/>
        </authorList>
    </citation>
    <scope>NUCLEOTIDE SEQUENCE [LARGE SCALE GENOMIC DNA]</scope>
    <source>
        <strain evidence="2 3">DBV 063 E5</strain>
    </source>
</reference>
<dbReference type="GO" id="GO:0005654">
    <property type="term" value="C:nucleoplasm"/>
    <property type="evidence" value="ECO:0007669"/>
    <property type="project" value="UniProtKB-ARBA"/>
</dbReference>
<dbReference type="PANTHER" id="PTHR22734">
    <property type="entry name" value="U3 SMALL NUCLEOLAR RIBONUCLEOPROTEIN PROTEIN IMP4"/>
    <property type="match status" value="1"/>
</dbReference>
<dbReference type="FunFam" id="3.40.50.10480:FF:000001">
    <property type="entry name" value="IMP4, U3 small nucleolar ribonucleoprotein"/>
    <property type="match status" value="1"/>
</dbReference>
<dbReference type="InterPro" id="IPR044281">
    <property type="entry name" value="IMP4/RPF1"/>
</dbReference>
<feature type="domain" description="Brix" evidence="1">
    <location>
        <begin position="100"/>
        <end position="323"/>
    </location>
</feature>
<dbReference type="Pfam" id="PF04427">
    <property type="entry name" value="Brix"/>
    <property type="match status" value="1"/>
</dbReference>
<dbReference type="GO" id="GO:0034457">
    <property type="term" value="C:Mpp10 complex"/>
    <property type="evidence" value="ECO:0007669"/>
    <property type="project" value="UniProtKB-ARBA"/>
</dbReference>
<organism evidence="2 3">
    <name type="scientific">Cyanidium caldarium</name>
    <name type="common">Red alga</name>
    <dbReference type="NCBI Taxonomy" id="2771"/>
    <lineage>
        <taxon>Eukaryota</taxon>
        <taxon>Rhodophyta</taxon>
        <taxon>Bangiophyceae</taxon>
        <taxon>Cyanidiales</taxon>
        <taxon>Cyanidiaceae</taxon>
        <taxon>Cyanidium</taxon>
    </lineage>
</organism>
<dbReference type="PROSITE" id="PS50833">
    <property type="entry name" value="BRIX"/>
    <property type="match status" value="1"/>
</dbReference>
<dbReference type="PANTHER" id="PTHR22734:SF2">
    <property type="entry name" value="U3 SMALL NUCLEOLAR RIBONUCLEOPROTEIN PROTEIN IMP4"/>
    <property type="match status" value="1"/>
</dbReference>